<sequence>MTDFSVDKKNKTVKVKREFMSPKKHVWAAWTEPELLDQWWAPKPWKSRTKTMDFKEGGRRLYAMVGPEGEEHWSLADFKSITPKTNFKYHSSFCDSQGNLNTDMPQSDWSVDFTESNGSTTVYVEIKPEKLSDLEKMIEMGFKEGFTAILEELAEILPTISNQ</sequence>
<feature type="domain" description="Activator of Hsp90 ATPase homologue 1/2-like C-terminal" evidence="2">
    <location>
        <begin position="22"/>
        <end position="157"/>
    </location>
</feature>
<dbReference type="Gene3D" id="3.30.530.20">
    <property type="match status" value="1"/>
</dbReference>
<organism evidence="3 4">
    <name type="scientific">Fodinibius salsisoli</name>
    <dbReference type="NCBI Taxonomy" id="2820877"/>
    <lineage>
        <taxon>Bacteria</taxon>
        <taxon>Pseudomonadati</taxon>
        <taxon>Balneolota</taxon>
        <taxon>Balneolia</taxon>
        <taxon>Balneolales</taxon>
        <taxon>Balneolaceae</taxon>
        <taxon>Fodinibius</taxon>
    </lineage>
</organism>
<evidence type="ECO:0000313" key="3">
    <source>
        <dbReference type="EMBL" id="MCW9707274.1"/>
    </source>
</evidence>
<evidence type="ECO:0000256" key="1">
    <source>
        <dbReference type="ARBA" id="ARBA00006817"/>
    </source>
</evidence>
<dbReference type="InterPro" id="IPR023393">
    <property type="entry name" value="START-like_dom_sf"/>
</dbReference>
<dbReference type="SUPFAM" id="SSF55961">
    <property type="entry name" value="Bet v1-like"/>
    <property type="match status" value="1"/>
</dbReference>
<proteinExistence type="inferred from homology"/>
<gene>
    <name evidence="3" type="ORF">J6I44_10425</name>
</gene>
<name>A0ABT3PNG1_9BACT</name>
<evidence type="ECO:0000259" key="2">
    <source>
        <dbReference type="Pfam" id="PF08327"/>
    </source>
</evidence>
<comment type="similarity">
    <text evidence="1">Belongs to the AHA1 family.</text>
</comment>
<dbReference type="EMBL" id="JAGGJA010000006">
    <property type="protein sequence ID" value="MCW9707274.1"/>
    <property type="molecule type" value="Genomic_DNA"/>
</dbReference>
<protein>
    <submittedName>
        <fullName evidence="3">SRPBCC domain-containing protein</fullName>
    </submittedName>
</protein>
<dbReference type="Pfam" id="PF08327">
    <property type="entry name" value="AHSA1"/>
    <property type="match status" value="1"/>
</dbReference>
<reference evidence="3 4" key="1">
    <citation type="submission" date="2021-03" db="EMBL/GenBank/DDBJ databases">
        <title>Aliifodinibius sp. nov., a new bacterium isolated from saline soil.</title>
        <authorList>
            <person name="Galisteo C."/>
            <person name="De La Haba R."/>
            <person name="Sanchez-Porro C."/>
            <person name="Ventosa A."/>
        </authorList>
    </citation>
    <scope>NUCLEOTIDE SEQUENCE [LARGE SCALE GENOMIC DNA]</scope>
    <source>
        <strain evidence="3 4">1BSP15-2V2</strain>
    </source>
</reference>
<evidence type="ECO:0000313" key="4">
    <source>
        <dbReference type="Proteomes" id="UP001207918"/>
    </source>
</evidence>
<accession>A0ABT3PNG1</accession>
<keyword evidence="4" id="KW-1185">Reference proteome</keyword>
<comment type="caution">
    <text evidence="3">The sequence shown here is derived from an EMBL/GenBank/DDBJ whole genome shotgun (WGS) entry which is preliminary data.</text>
</comment>
<dbReference type="InterPro" id="IPR013538">
    <property type="entry name" value="ASHA1/2-like_C"/>
</dbReference>
<dbReference type="Proteomes" id="UP001207918">
    <property type="component" value="Unassembled WGS sequence"/>
</dbReference>
<dbReference type="CDD" id="cd07814">
    <property type="entry name" value="SRPBCC_CalC_Aha1-like"/>
    <property type="match status" value="1"/>
</dbReference>